<keyword evidence="2" id="KW-1185">Reference proteome</keyword>
<proteinExistence type="predicted"/>
<dbReference type="EMBL" id="JAHQIW010007472">
    <property type="protein sequence ID" value="KAJ1374595.1"/>
    <property type="molecule type" value="Genomic_DNA"/>
</dbReference>
<comment type="caution">
    <text evidence="1">The sequence shown here is derived from an EMBL/GenBank/DDBJ whole genome shotgun (WGS) entry which is preliminary data.</text>
</comment>
<organism evidence="1 2">
    <name type="scientific">Parelaphostrongylus tenuis</name>
    <name type="common">Meningeal worm</name>
    <dbReference type="NCBI Taxonomy" id="148309"/>
    <lineage>
        <taxon>Eukaryota</taxon>
        <taxon>Metazoa</taxon>
        <taxon>Ecdysozoa</taxon>
        <taxon>Nematoda</taxon>
        <taxon>Chromadorea</taxon>
        <taxon>Rhabditida</taxon>
        <taxon>Rhabditina</taxon>
        <taxon>Rhabditomorpha</taxon>
        <taxon>Strongyloidea</taxon>
        <taxon>Metastrongylidae</taxon>
        <taxon>Parelaphostrongylus</taxon>
    </lineage>
</organism>
<reference evidence="1" key="1">
    <citation type="submission" date="2021-06" db="EMBL/GenBank/DDBJ databases">
        <title>Parelaphostrongylus tenuis whole genome reference sequence.</title>
        <authorList>
            <person name="Garwood T.J."/>
            <person name="Larsen P.A."/>
            <person name="Fountain-Jones N.M."/>
            <person name="Garbe J.R."/>
            <person name="Macchietto M.G."/>
            <person name="Kania S.A."/>
            <person name="Gerhold R.W."/>
            <person name="Richards J.E."/>
            <person name="Wolf T.M."/>
        </authorList>
    </citation>
    <scope>NUCLEOTIDE SEQUENCE</scope>
    <source>
        <strain evidence="1">MNPRO001-30</strain>
        <tissue evidence="1">Meninges</tissue>
    </source>
</reference>
<dbReference type="AlphaFoldDB" id="A0AAD5REF1"/>
<dbReference type="Proteomes" id="UP001196413">
    <property type="component" value="Unassembled WGS sequence"/>
</dbReference>
<evidence type="ECO:0000313" key="2">
    <source>
        <dbReference type="Proteomes" id="UP001196413"/>
    </source>
</evidence>
<name>A0AAD5REF1_PARTN</name>
<evidence type="ECO:0000313" key="1">
    <source>
        <dbReference type="EMBL" id="KAJ1374595.1"/>
    </source>
</evidence>
<protein>
    <submittedName>
        <fullName evidence="1">Uncharacterized protein</fullName>
    </submittedName>
</protein>
<sequence>MAALPLPASNMTGVKVLERHKSYPRIIGIIKNDDFHERFVRLLQIEHRMWEEHCKRLEEMVNNVKYTSILALPNDFFL</sequence>
<gene>
    <name evidence="1" type="ORF">KIN20_037309</name>
</gene>
<accession>A0AAD5REF1</accession>